<organism evidence="8 9">
    <name type="scientific">Dovyalis caffra</name>
    <dbReference type="NCBI Taxonomy" id="77055"/>
    <lineage>
        <taxon>Eukaryota</taxon>
        <taxon>Viridiplantae</taxon>
        <taxon>Streptophyta</taxon>
        <taxon>Embryophyta</taxon>
        <taxon>Tracheophyta</taxon>
        <taxon>Spermatophyta</taxon>
        <taxon>Magnoliopsida</taxon>
        <taxon>eudicotyledons</taxon>
        <taxon>Gunneridae</taxon>
        <taxon>Pentapetalae</taxon>
        <taxon>rosids</taxon>
        <taxon>fabids</taxon>
        <taxon>Malpighiales</taxon>
        <taxon>Salicaceae</taxon>
        <taxon>Flacourtieae</taxon>
        <taxon>Dovyalis</taxon>
    </lineage>
</organism>
<proteinExistence type="predicted"/>
<dbReference type="InterPro" id="IPR002100">
    <property type="entry name" value="TF_MADSbox"/>
</dbReference>
<feature type="domain" description="MADS-box" evidence="7">
    <location>
        <begin position="1"/>
        <end position="54"/>
    </location>
</feature>
<keyword evidence="5" id="KW-0539">Nucleus</keyword>
<evidence type="ECO:0000313" key="9">
    <source>
        <dbReference type="Proteomes" id="UP001314170"/>
    </source>
</evidence>
<dbReference type="AlphaFoldDB" id="A0AAV1SLE6"/>
<keyword evidence="2" id="KW-0805">Transcription regulation</keyword>
<keyword evidence="9" id="KW-1185">Reference proteome</keyword>
<dbReference type="GO" id="GO:0046983">
    <property type="term" value="F:protein dimerization activity"/>
    <property type="evidence" value="ECO:0007669"/>
    <property type="project" value="InterPro"/>
</dbReference>
<keyword evidence="3" id="KW-0238">DNA-binding</keyword>
<dbReference type="GO" id="GO:0000978">
    <property type="term" value="F:RNA polymerase II cis-regulatory region sequence-specific DNA binding"/>
    <property type="evidence" value="ECO:0007669"/>
    <property type="project" value="TreeGrafter"/>
</dbReference>
<reference evidence="8 9" key="1">
    <citation type="submission" date="2024-01" db="EMBL/GenBank/DDBJ databases">
        <authorList>
            <person name="Waweru B."/>
        </authorList>
    </citation>
    <scope>NUCLEOTIDE SEQUENCE [LARGE SCALE GENOMIC DNA]</scope>
</reference>
<dbReference type="SMART" id="SM00432">
    <property type="entry name" value="MADS"/>
    <property type="match status" value="1"/>
</dbReference>
<dbReference type="Gene3D" id="3.40.1810.10">
    <property type="entry name" value="Transcription factor, MADS-box"/>
    <property type="match status" value="1"/>
</dbReference>
<evidence type="ECO:0000259" key="7">
    <source>
        <dbReference type="PROSITE" id="PS50066"/>
    </source>
</evidence>
<keyword evidence="4" id="KW-0804">Transcription</keyword>
<evidence type="ECO:0000256" key="1">
    <source>
        <dbReference type="ARBA" id="ARBA00004123"/>
    </source>
</evidence>
<dbReference type="GO" id="GO:0005634">
    <property type="term" value="C:nucleus"/>
    <property type="evidence" value="ECO:0007669"/>
    <property type="project" value="UniProtKB-SubCell"/>
</dbReference>
<feature type="region of interest" description="Disordered" evidence="6">
    <location>
        <begin position="249"/>
        <end position="270"/>
    </location>
</feature>
<gene>
    <name evidence="8" type="ORF">DCAF_LOCUS24917</name>
</gene>
<evidence type="ECO:0000256" key="3">
    <source>
        <dbReference type="ARBA" id="ARBA00023125"/>
    </source>
</evidence>
<dbReference type="Pfam" id="PF00319">
    <property type="entry name" value="SRF-TF"/>
    <property type="match status" value="1"/>
</dbReference>
<evidence type="ECO:0000256" key="2">
    <source>
        <dbReference type="ARBA" id="ARBA00023015"/>
    </source>
</evidence>
<name>A0AAV1SLE6_9ROSI</name>
<protein>
    <recommendedName>
        <fullName evidence="7">MADS-box domain-containing protein</fullName>
    </recommendedName>
</protein>
<comment type="caution">
    <text evidence="8">The sequence shown here is derived from an EMBL/GenBank/DDBJ whole genome shotgun (WGS) entry which is preliminary data.</text>
</comment>
<evidence type="ECO:0000313" key="8">
    <source>
        <dbReference type="EMBL" id="CAK7353806.1"/>
    </source>
</evidence>
<dbReference type="PANTHER" id="PTHR11945:SF529">
    <property type="entry name" value="MADS-BOX DOMAIN-CONTAINING PROTEIN"/>
    <property type="match status" value="1"/>
</dbReference>
<dbReference type="SUPFAM" id="SSF55455">
    <property type="entry name" value="SRF-like"/>
    <property type="match status" value="1"/>
</dbReference>
<evidence type="ECO:0000256" key="5">
    <source>
        <dbReference type="ARBA" id="ARBA00023242"/>
    </source>
</evidence>
<evidence type="ECO:0000256" key="4">
    <source>
        <dbReference type="ARBA" id="ARBA00023163"/>
    </source>
</evidence>
<dbReference type="InterPro" id="IPR036879">
    <property type="entry name" value="TF_MADSbox_sf"/>
</dbReference>
<accession>A0AAV1SLE6</accession>
<dbReference type="PANTHER" id="PTHR11945">
    <property type="entry name" value="MADS BOX PROTEIN"/>
    <property type="match status" value="1"/>
</dbReference>
<dbReference type="Proteomes" id="UP001314170">
    <property type="component" value="Unassembled WGS sequence"/>
</dbReference>
<dbReference type="PROSITE" id="PS50066">
    <property type="entry name" value="MADS_BOX_2"/>
    <property type="match status" value="1"/>
</dbReference>
<sequence length="344" mass="37946">MAKRETSEQRAVTFTKRRHGLFNKAADLCRICDAQIAIMVTSTGSKEKVYTFGHSSVDAVFDRFLNNFSALPEAAANDAGIKSASNSIYEEIKALEGDVNALMQNKKRRVEGISWDYIEELVQSSTSVQELKDAVESLESLLGQAKNKLMNNSTGNLGISNIVERKSDDFLALEPEPHEDSSLTLELKHRDDSFSTLDEEIYFDGCWTTDSSFINNGIDFLGEVDMDDIWNLLESSDFSSDSHNVISNNNSNDCTTSRTASESTSGSLENGDNVFPATHLGLESFKNMKFVDCVTYNTTPDSDFGDTNQHYVIDGDCNAKQLDSGADYRFMDLVGELATVGLIG</sequence>
<dbReference type="GO" id="GO:0000981">
    <property type="term" value="F:DNA-binding transcription factor activity, RNA polymerase II-specific"/>
    <property type="evidence" value="ECO:0007669"/>
    <property type="project" value="TreeGrafter"/>
</dbReference>
<dbReference type="EMBL" id="CAWUPB010001194">
    <property type="protein sequence ID" value="CAK7353806.1"/>
    <property type="molecule type" value="Genomic_DNA"/>
</dbReference>
<comment type="subcellular location">
    <subcellularLocation>
        <location evidence="1">Nucleus</location>
    </subcellularLocation>
</comment>
<evidence type="ECO:0000256" key="6">
    <source>
        <dbReference type="SAM" id="MobiDB-lite"/>
    </source>
</evidence>